<keyword evidence="1 4" id="KW-0808">Transferase</keyword>
<dbReference type="PANTHER" id="PTHR42919:SF8">
    <property type="entry name" value="N-ALPHA-ACETYLTRANSFERASE 50"/>
    <property type="match status" value="1"/>
</dbReference>
<dbReference type="InterPro" id="IPR006464">
    <property type="entry name" value="AcTrfase_RimI/Ard1"/>
</dbReference>
<organism evidence="4">
    <name type="scientific">Dictyoglomus thermophilum</name>
    <dbReference type="NCBI Taxonomy" id="14"/>
    <lineage>
        <taxon>Bacteria</taxon>
        <taxon>Pseudomonadati</taxon>
        <taxon>Dictyoglomota</taxon>
        <taxon>Dictyoglomia</taxon>
        <taxon>Dictyoglomales</taxon>
        <taxon>Dictyoglomaceae</taxon>
        <taxon>Dictyoglomus</taxon>
    </lineage>
</organism>
<feature type="domain" description="N-acetyltransferase" evidence="3">
    <location>
        <begin position="12"/>
        <end position="156"/>
    </location>
</feature>
<dbReference type="PROSITE" id="PS51186">
    <property type="entry name" value="GNAT"/>
    <property type="match status" value="1"/>
</dbReference>
<dbReference type="InterPro" id="IPR016181">
    <property type="entry name" value="Acyl_CoA_acyltransferase"/>
</dbReference>
<protein>
    <submittedName>
        <fullName evidence="4">Ribosomal-protein-alanine N-acetyltransferase</fullName>
    </submittedName>
</protein>
<evidence type="ECO:0000256" key="1">
    <source>
        <dbReference type="ARBA" id="ARBA00022679"/>
    </source>
</evidence>
<dbReference type="InterPro" id="IPR000182">
    <property type="entry name" value="GNAT_dom"/>
</dbReference>
<dbReference type="CDD" id="cd04301">
    <property type="entry name" value="NAT_SF"/>
    <property type="match status" value="1"/>
</dbReference>
<dbReference type="AlphaFoldDB" id="A0A7C3MIT1"/>
<evidence type="ECO:0000313" key="4">
    <source>
        <dbReference type="EMBL" id="HFX14130.1"/>
    </source>
</evidence>
<evidence type="ECO:0000259" key="3">
    <source>
        <dbReference type="PROSITE" id="PS51186"/>
    </source>
</evidence>
<comment type="caution">
    <text evidence="4">The sequence shown here is derived from an EMBL/GenBank/DDBJ whole genome shotgun (WGS) entry which is preliminary data.</text>
</comment>
<evidence type="ECO:0000256" key="2">
    <source>
        <dbReference type="ARBA" id="ARBA00023315"/>
    </source>
</evidence>
<dbReference type="Gene3D" id="3.40.630.30">
    <property type="match status" value="1"/>
</dbReference>
<gene>
    <name evidence="4" type="primary">rimI</name>
    <name evidence="4" type="ORF">ENW00_08310</name>
</gene>
<keyword evidence="2" id="KW-0012">Acyltransferase</keyword>
<dbReference type="NCBIfam" id="TIGR01575">
    <property type="entry name" value="rimI"/>
    <property type="match status" value="1"/>
</dbReference>
<dbReference type="EMBL" id="DTIN01000034">
    <property type="protein sequence ID" value="HFX14130.1"/>
    <property type="molecule type" value="Genomic_DNA"/>
</dbReference>
<dbReference type="PANTHER" id="PTHR42919">
    <property type="entry name" value="N-ALPHA-ACETYLTRANSFERASE"/>
    <property type="match status" value="1"/>
</dbReference>
<accession>A0A7C3MIT1</accession>
<sequence length="157" mass="18636">MKEQNQKTEINIEIRPMKFEDIDSVDEINKLSFSNPWSRESFEKELTSNKIARYFVAVHNEKIVGFVGLWLIFQEAQITTIAVHPDYRGRKIGDRLMDFVIDYCLKNQVRNIILEVRVSNTIAQNLYYKKGFQKIGVRKWYYKDGEDALVMVKKFFL</sequence>
<dbReference type="InterPro" id="IPR051556">
    <property type="entry name" value="N-term/lysine_N-AcTrnsfr"/>
</dbReference>
<dbReference type="SUPFAM" id="SSF55729">
    <property type="entry name" value="Acyl-CoA N-acyltransferases (Nat)"/>
    <property type="match status" value="1"/>
</dbReference>
<proteinExistence type="predicted"/>
<dbReference type="GO" id="GO:0008080">
    <property type="term" value="F:N-acetyltransferase activity"/>
    <property type="evidence" value="ECO:0007669"/>
    <property type="project" value="InterPro"/>
</dbReference>
<name>A0A7C3MIT1_DICTH</name>
<dbReference type="Pfam" id="PF00583">
    <property type="entry name" value="Acetyltransf_1"/>
    <property type="match status" value="1"/>
</dbReference>
<reference evidence="4" key="1">
    <citation type="journal article" date="2020" name="mSystems">
        <title>Genome- and Community-Level Interaction Insights into Carbon Utilization and Element Cycling Functions of Hydrothermarchaeota in Hydrothermal Sediment.</title>
        <authorList>
            <person name="Zhou Z."/>
            <person name="Liu Y."/>
            <person name="Xu W."/>
            <person name="Pan J."/>
            <person name="Luo Z.H."/>
            <person name="Li M."/>
        </authorList>
    </citation>
    <scope>NUCLEOTIDE SEQUENCE [LARGE SCALE GENOMIC DNA]</scope>
    <source>
        <strain evidence="4">SpSt-81</strain>
    </source>
</reference>